<keyword evidence="7" id="KW-0732">Signal</keyword>
<dbReference type="GO" id="GO:0015891">
    <property type="term" value="P:siderophore transport"/>
    <property type="evidence" value="ECO:0007669"/>
    <property type="project" value="InterPro"/>
</dbReference>
<dbReference type="InterPro" id="IPR036942">
    <property type="entry name" value="Beta-barrel_TonB_sf"/>
</dbReference>
<dbReference type="GO" id="GO:0038023">
    <property type="term" value="F:signaling receptor activity"/>
    <property type="evidence" value="ECO:0007669"/>
    <property type="project" value="InterPro"/>
</dbReference>
<organism evidence="18 19">
    <name type="scientific">Bartonella choladocola</name>
    <dbReference type="NCBI Taxonomy" id="2750995"/>
    <lineage>
        <taxon>Bacteria</taxon>
        <taxon>Pseudomonadati</taxon>
        <taxon>Pseudomonadota</taxon>
        <taxon>Alphaproteobacteria</taxon>
        <taxon>Hyphomicrobiales</taxon>
        <taxon>Bartonellaceae</taxon>
        <taxon>Bartonella</taxon>
    </lineage>
</organism>
<keyword evidence="11 14" id="KW-0472">Membrane</keyword>
<evidence type="ECO:0000259" key="17">
    <source>
        <dbReference type="Pfam" id="PF07715"/>
    </source>
</evidence>
<feature type="domain" description="TonB-dependent receptor plug" evidence="17">
    <location>
        <begin position="50"/>
        <end position="150"/>
    </location>
</feature>
<evidence type="ECO:0000256" key="1">
    <source>
        <dbReference type="ARBA" id="ARBA00004571"/>
    </source>
</evidence>
<dbReference type="GO" id="GO:0009279">
    <property type="term" value="C:cell outer membrane"/>
    <property type="evidence" value="ECO:0007669"/>
    <property type="project" value="UniProtKB-SubCell"/>
</dbReference>
<comment type="subcellular location">
    <subcellularLocation>
        <location evidence="1 14">Cell outer membrane</location>
        <topology evidence="1 14">Multi-pass membrane protein</topology>
    </subcellularLocation>
</comment>
<name>A0A1U9MJB3_9HYPH</name>
<dbReference type="Pfam" id="PF07715">
    <property type="entry name" value="Plug"/>
    <property type="match status" value="1"/>
</dbReference>
<evidence type="ECO:0000256" key="2">
    <source>
        <dbReference type="ARBA" id="ARBA00009810"/>
    </source>
</evidence>
<evidence type="ECO:0000256" key="10">
    <source>
        <dbReference type="ARBA" id="ARBA00023077"/>
    </source>
</evidence>
<evidence type="ECO:0000256" key="12">
    <source>
        <dbReference type="ARBA" id="ARBA00023170"/>
    </source>
</evidence>
<evidence type="ECO:0000256" key="4">
    <source>
        <dbReference type="ARBA" id="ARBA00022452"/>
    </source>
</evidence>
<keyword evidence="5" id="KW-0410">Iron transport</keyword>
<keyword evidence="3 14" id="KW-0813">Transport</keyword>
<sequence>MSGSADAGEKHDDEVLQTVVVDRDTEKGDGPVIGYAAKQSFTATKTDTPIAKTPQSIAVVTKQQMEDQHVQSVAESLRYTPGVFTEYRGASNLRDEMFVRGFSYVPIYLDGLLLSGDASYAQINPYLLERVELISGPNSVLYGQTNPGGIVNAVSKRPQETPFHEVELSTGNRNQYGLSFDISENIAGRNDFFYRIVGTGISTDLQEQFARKKGYAFAPSLSWSPDKTTKLTLLTGYQKEPKAGYRNFLDADGTVRPIVGFGHVPRDFFVSDPHFERFKREQEWVGGEFSHVFDNGLTFRQKMRYHEVDMQQATLTWGAGTKDPDTGYNTLISRIASDGEDIWKQFASDSQLEAKFDTGAVNHTVLAGVDTRTRKRDYLWKRDRHVPSISLENPVYGGFDFDSLELPLSSREILDAKQTGTYVQEQASLGRLNIMGGIRHDWADTNLDDRYNSMRYRYKDKATTWRAGALYAFDNGIAPYISYSTSFEPALQAPVAGDSAFDPVTARQIEAGVKYSPLAERLILTAAYYDLVQKNVVEGKWDPSIADTTYQQIGKIHNKGVELSARGEVTRSISLVGAYSYIDSTIEDTIITTELDKTPSRIPAHQFSIWGVYDFLSGRVEGLKLGGGLRYLGTSWGDNANSFKVPDVTLVDAMLGYDFGAARKDLEGLSLQINVKNIADKRFVASCANAYACFYGDGRIIQASLKKTW</sequence>
<dbReference type="Pfam" id="PF00593">
    <property type="entry name" value="TonB_dep_Rec_b-barrel"/>
    <property type="match status" value="1"/>
</dbReference>
<dbReference type="Gene3D" id="2.40.170.20">
    <property type="entry name" value="TonB-dependent receptor, beta-barrel domain"/>
    <property type="match status" value="1"/>
</dbReference>
<evidence type="ECO:0000256" key="14">
    <source>
        <dbReference type="PROSITE-ProRule" id="PRU01360"/>
    </source>
</evidence>
<keyword evidence="8" id="KW-0408">Iron</keyword>
<evidence type="ECO:0000259" key="16">
    <source>
        <dbReference type="Pfam" id="PF00593"/>
    </source>
</evidence>
<dbReference type="KEGG" id="bapi:BBC0122_019540"/>
<evidence type="ECO:0000313" key="18">
    <source>
        <dbReference type="EMBL" id="AQT48047.1"/>
    </source>
</evidence>
<dbReference type="PANTHER" id="PTHR32552">
    <property type="entry name" value="FERRICHROME IRON RECEPTOR-RELATED"/>
    <property type="match status" value="1"/>
</dbReference>
<dbReference type="Proteomes" id="UP000189632">
    <property type="component" value="Chromosome"/>
</dbReference>
<keyword evidence="4 14" id="KW-1134">Transmembrane beta strand</keyword>
<dbReference type="Gene3D" id="2.170.130.10">
    <property type="entry name" value="TonB-dependent receptor, plug domain"/>
    <property type="match status" value="1"/>
</dbReference>
<evidence type="ECO:0000313" key="19">
    <source>
        <dbReference type="Proteomes" id="UP000189632"/>
    </source>
</evidence>
<keyword evidence="13 14" id="KW-0998">Cell outer membrane</keyword>
<evidence type="ECO:0000256" key="8">
    <source>
        <dbReference type="ARBA" id="ARBA00023004"/>
    </source>
</evidence>
<dbReference type="PANTHER" id="PTHR32552:SF68">
    <property type="entry name" value="FERRICHROME OUTER MEMBRANE TRANSPORTER_PHAGE RECEPTOR"/>
    <property type="match status" value="1"/>
</dbReference>
<dbReference type="PROSITE" id="PS52016">
    <property type="entry name" value="TONB_DEPENDENT_REC_3"/>
    <property type="match status" value="1"/>
</dbReference>
<evidence type="ECO:0000256" key="3">
    <source>
        <dbReference type="ARBA" id="ARBA00022448"/>
    </source>
</evidence>
<dbReference type="InterPro" id="IPR000531">
    <property type="entry name" value="Beta-barrel_TonB"/>
</dbReference>
<feature type="domain" description="TonB-dependent receptor-like beta-barrel" evidence="16">
    <location>
        <begin position="229"/>
        <end position="678"/>
    </location>
</feature>
<evidence type="ECO:0000256" key="13">
    <source>
        <dbReference type="ARBA" id="ARBA00023237"/>
    </source>
</evidence>
<dbReference type="EMBL" id="CP015625">
    <property type="protein sequence ID" value="AQT48047.1"/>
    <property type="molecule type" value="Genomic_DNA"/>
</dbReference>
<dbReference type="InterPro" id="IPR010105">
    <property type="entry name" value="TonB_sidphr_rcpt"/>
</dbReference>
<dbReference type="SUPFAM" id="SSF56935">
    <property type="entry name" value="Porins"/>
    <property type="match status" value="1"/>
</dbReference>
<accession>A0A1U9MJB3</accession>
<keyword evidence="10 15" id="KW-0798">TonB box</keyword>
<dbReference type="CDD" id="cd01347">
    <property type="entry name" value="ligand_gated_channel"/>
    <property type="match status" value="1"/>
</dbReference>
<dbReference type="InterPro" id="IPR012910">
    <property type="entry name" value="Plug_dom"/>
</dbReference>
<evidence type="ECO:0000256" key="15">
    <source>
        <dbReference type="RuleBase" id="RU003357"/>
    </source>
</evidence>
<proteinExistence type="inferred from homology"/>
<dbReference type="NCBIfam" id="TIGR01783">
    <property type="entry name" value="TonB-siderophor"/>
    <property type="match status" value="1"/>
</dbReference>
<keyword evidence="9" id="KW-0406">Ion transport</keyword>
<dbReference type="GO" id="GO:0015344">
    <property type="term" value="F:siderophore uptake transmembrane transporter activity"/>
    <property type="evidence" value="ECO:0007669"/>
    <property type="project" value="TreeGrafter"/>
</dbReference>
<keyword evidence="19" id="KW-1185">Reference proteome</keyword>
<evidence type="ECO:0000256" key="5">
    <source>
        <dbReference type="ARBA" id="ARBA00022496"/>
    </source>
</evidence>
<gene>
    <name evidence="18" type="ORF">BBC0122_019540</name>
</gene>
<evidence type="ECO:0000256" key="11">
    <source>
        <dbReference type="ARBA" id="ARBA00023136"/>
    </source>
</evidence>
<dbReference type="InterPro" id="IPR037066">
    <property type="entry name" value="Plug_dom_sf"/>
</dbReference>
<dbReference type="OrthoDB" id="9760333at2"/>
<protein>
    <submittedName>
        <fullName evidence="18">Iron complex outermembrane recepter protein</fullName>
    </submittedName>
</protein>
<evidence type="ECO:0000256" key="6">
    <source>
        <dbReference type="ARBA" id="ARBA00022692"/>
    </source>
</evidence>
<reference evidence="18 19" key="1">
    <citation type="submission" date="2016-11" db="EMBL/GenBank/DDBJ databases">
        <title>Comparative genomics of Bartonella apis.</title>
        <authorList>
            <person name="Engel P."/>
        </authorList>
    </citation>
    <scope>NUCLEOTIDE SEQUENCE [LARGE SCALE GENOMIC DNA]</scope>
    <source>
        <strain evidence="18 19">BBC0122</strain>
    </source>
</reference>
<dbReference type="InterPro" id="IPR039426">
    <property type="entry name" value="TonB-dep_rcpt-like"/>
</dbReference>
<keyword evidence="6 14" id="KW-0812">Transmembrane</keyword>
<dbReference type="AlphaFoldDB" id="A0A1U9MJB3"/>
<keyword evidence="12" id="KW-0675">Receptor</keyword>
<evidence type="ECO:0000256" key="7">
    <source>
        <dbReference type="ARBA" id="ARBA00022729"/>
    </source>
</evidence>
<evidence type="ECO:0000256" key="9">
    <source>
        <dbReference type="ARBA" id="ARBA00023065"/>
    </source>
</evidence>
<comment type="similarity">
    <text evidence="2 14 15">Belongs to the TonB-dependent receptor family.</text>
</comment>
<dbReference type="FunFam" id="2.170.130.10:FF:000001">
    <property type="entry name" value="Catecholate siderophore TonB-dependent receptor"/>
    <property type="match status" value="1"/>
</dbReference>